<evidence type="ECO:0000313" key="1">
    <source>
        <dbReference type="EMBL" id="OAY29818.1"/>
    </source>
</evidence>
<accession>A0A2C9UH37</accession>
<gene>
    <name evidence="1" type="ORF">MANES_15G174100</name>
</gene>
<dbReference type="EMBL" id="CM004401">
    <property type="protein sequence ID" value="OAY29818.1"/>
    <property type="molecule type" value="Genomic_DNA"/>
</dbReference>
<protein>
    <submittedName>
        <fullName evidence="1">Uncharacterized protein</fullName>
    </submittedName>
</protein>
<reference evidence="1" key="1">
    <citation type="submission" date="2016-02" db="EMBL/GenBank/DDBJ databases">
        <title>WGS assembly of Manihot esculenta.</title>
        <authorList>
            <person name="Bredeson J.V."/>
            <person name="Prochnik S.E."/>
            <person name="Lyons J.B."/>
            <person name="Schmutz J."/>
            <person name="Grimwood J."/>
            <person name="Vrebalov J."/>
            <person name="Bart R.S."/>
            <person name="Amuge T."/>
            <person name="Ferguson M.E."/>
            <person name="Green R."/>
            <person name="Putnam N."/>
            <person name="Stites J."/>
            <person name="Rounsley S."/>
            <person name="Rokhsar D.S."/>
        </authorList>
    </citation>
    <scope>NUCLEOTIDE SEQUENCE [LARGE SCALE GENOMIC DNA]</scope>
    <source>
        <tissue evidence="1">Leaf</tissue>
    </source>
</reference>
<dbReference type="AlphaFoldDB" id="A0A2C9UH37"/>
<sequence length="55" mass="6302">MLKDGSEFWLGSQREKDRSVCSALIIWGNIHQVHLFYIQTSLTHTTIKSITALKV</sequence>
<proteinExistence type="predicted"/>
<name>A0A2C9UH37_MANES</name>
<organism evidence="1">
    <name type="scientific">Manihot esculenta</name>
    <name type="common">Cassava</name>
    <name type="synonym">Jatropha manihot</name>
    <dbReference type="NCBI Taxonomy" id="3983"/>
    <lineage>
        <taxon>Eukaryota</taxon>
        <taxon>Viridiplantae</taxon>
        <taxon>Streptophyta</taxon>
        <taxon>Embryophyta</taxon>
        <taxon>Tracheophyta</taxon>
        <taxon>Spermatophyta</taxon>
        <taxon>Magnoliopsida</taxon>
        <taxon>eudicotyledons</taxon>
        <taxon>Gunneridae</taxon>
        <taxon>Pentapetalae</taxon>
        <taxon>rosids</taxon>
        <taxon>fabids</taxon>
        <taxon>Malpighiales</taxon>
        <taxon>Euphorbiaceae</taxon>
        <taxon>Crotonoideae</taxon>
        <taxon>Manihoteae</taxon>
        <taxon>Manihot</taxon>
    </lineage>
</organism>